<name>X0Y0L8_9ZZZZ</name>
<comment type="caution">
    <text evidence="3">The sequence shown here is derived from an EMBL/GenBank/DDBJ whole genome shotgun (WGS) entry which is preliminary data.</text>
</comment>
<feature type="transmembrane region" description="Helical" evidence="1">
    <location>
        <begin position="90"/>
        <end position="110"/>
    </location>
</feature>
<dbReference type="Pfam" id="PF20581">
    <property type="entry name" value="DUF6785"/>
    <property type="match status" value="1"/>
</dbReference>
<dbReference type="EMBL" id="BARS01057636">
    <property type="protein sequence ID" value="GAG42328.1"/>
    <property type="molecule type" value="Genomic_DNA"/>
</dbReference>
<feature type="domain" description="DUF6785" evidence="2">
    <location>
        <begin position="8"/>
        <end position="130"/>
    </location>
</feature>
<dbReference type="InterPro" id="IPR046712">
    <property type="entry name" value="DUF6785"/>
</dbReference>
<keyword evidence="1" id="KW-0472">Membrane</keyword>
<reference evidence="3" key="1">
    <citation type="journal article" date="2014" name="Front. Microbiol.">
        <title>High frequency of phylogenetically diverse reductive dehalogenase-homologous genes in deep subseafloor sedimentary metagenomes.</title>
        <authorList>
            <person name="Kawai M."/>
            <person name="Futagami T."/>
            <person name="Toyoda A."/>
            <person name="Takaki Y."/>
            <person name="Nishi S."/>
            <person name="Hori S."/>
            <person name="Arai W."/>
            <person name="Tsubouchi T."/>
            <person name="Morono Y."/>
            <person name="Uchiyama I."/>
            <person name="Ito T."/>
            <person name="Fujiyama A."/>
            <person name="Inagaki F."/>
            <person name="Takami H."/>
        </authorList>
    </citation>
    <scope>NUCLEOTIDE SEQUENCE</scope>
    <source>
        <strain evidence="3">Expedition CK06-06</strain>
    </source>
</reference>
<sequence length="132" mass="15056">IPGPGLLWGFHIAIVMPVAEQREHPGWQATEDRPDLLSYVPERMLAAEHLPGREQEDVVIRGFLQGLGDPDKMMPVSRVPWRAWVGPYSFYIPLIVLGFIASICVAVIIHRQWAYREHLRYPMAEVTNMLIG</sequence>
<evidence type="ECO:0000313" key="3">
    <source>
        <dbReference type="EMBL" id="GAG42328.1"/>
    </source>
</evidence>
<feature type="non-terminal residue" evidence="3">
    <location>
        <position position="132"/>
    </location>
</feature>
<gene>
    <name evidence="3" type="ORF">S01H1_84429</name>
</gene>
<feature type="non-terminal residue" evidence="3">
    <location>
        <position position="1"/>
    </location>
</feature>
<keyword evidence="1" id="KW-1133">Transmembrane helix</keyword>
<dbReference type="AlphaFoldDB" id="X0Y0L8"/>
<keyword evidence="1" id="KW-0812">Transmembrane</keyword>
<proteinExistence type="predicted"/>
<evidence type="ECO:0000256" key="1">
    <source>
        <dbReference type="SAM" id="Phobius"/>
    </source>
</evidence>
<evidence type="ECO:0000259" key="2">
    <source>
        <dbReference type="Pfam" id="PF20581"/>
    </source>
</evidence>
<protein>
    <recommendedName>
        <fullName evidence="2">DUF6785 domain-containing protein</fullName>
    </recommendedName>
</protein>
<organism evidence="3">
    <name type="scientific">marine sediment metagenome</name>
    <dbReference type="NCBI Taxonomy" id="412755"/>
    <lineage>
        <taxon>unclassified sequences</taxon>
        <taxon>metagenomes</taxon>
        <taxon>ecological metagenomes</taxon>
    </lineage>
</organism>
<accession>X0Y0L8</accession>